<evidence type="ECO:0000256" key="1">
    <source>
        <dbReference type="ARBA" id="ARBA00004141"/>
    </source>
</evidence>
<evidence type="ECO:0000256" key="2">
    <source>
        <dbReference type="ARBA" id="ARBA00022448"/>
    </source>
</evidence>
<comment type="caution">
    <text evidence="8">Lacks conserved residue(s) required for the propagation of feature annotation.</text>
</comment>
<evidence type="ECO:0000256" key="3">
    <source>
        <dbReference type="ARBA" id="ARBA00022692"/>
    </source>
</evidence>
<proteinExistence type="inferred from homology"/>
<protein>
    <recommendedName>
        <fullName evidence="8">Vesicle transport protein</fullName>
    </recommendedName>
</protein>
<feature type="transmembrane region" description="Helical" evidence="8">
    <location>
        <begin position="91"/>
        <end position="112"/>
    </location>
</feature>
<keyword evidence="3 8" id="KW-0812">Transmembrane</keyword>
<keyword evidence="2 8" id="KW-0813">Transport</keyword>
<comment type="similarity">
    <text evidence="7 8">Belongs to the SFT2 family.</text>
</comment>
<dbReference type="PANTHER" id="PTHR23137:SF29">
    <property type="entry name" value="VESICLE TRANSPORT PROTEIN"/>
    <property type="match status" value="1"/>
</dbReference>
<reference evidence="9" key="1">
    <citation type="submission" date="2020-06" db="EMBL/GenBank/DDBJ databases">
        <authorList>
            <person name="Li T."/>
            <person name="Hu X."/>
            <person name="Zhang T."/>
            <person name="Song X."/>
            <person name="Zhang H."/>
            <person name="Dai N."/>
            <person name="Sheng W."/>
            <person name="Hou X."/>
            <person name="Wei L."/>
        </authorList>
    </citation>
    <scope>NUCLEOTIDE SEQUENCE</scope>
    <source>
        <strain evidence="9">G02</strain>
        <tissue evidence="9">Leaf</tissue>
    </source>
</reference>
<feature type="transmembrane region" description="Helical" evidence="8">
    <location>
        <begin position="60"/>
        <end position="79"/>
    </location>
</feature>
<name>A0AAW2JYN8_SESRA</name>
<comment type="function">
    <text evidence="8">May be involved in fusion of retrograde transport vesicles derived from an endocytic compartment with the Golgi complex.</text>
</comment>
<evidence type="ECO:0000313" key="9">
    <source>
        <dbReference type="EMBL" id="KAL0299669.1"/>
    </source>
</evidence>
<comment type="subcellular location">
    <subcellularLocation>
        <location evidence="1 8">Membrane</location>
        <topology evidence="1 8">Multi-pass membrane protein</topology>
    </subcellularLocation>
</comment>
<evidence type="ECO:0000256" key="5">
    <source>
        <dbReference type="ARBA" id="ARBA00022989"/>
    </source>
</evidence>
<dbReference type="GO" id="GO:0005737">
    <property type="term" value="C:cytoplasm"/>
    <property type="evidence" value="ECO:0007669"/>
    <property type="project" value="UniProtKB-ARBA"/>
</dbReference>
<comment type="caution">
    <text evidence="9">The sequence shown here is derived from an EMBL/GenBank/DDBJ whole genome shotgun (WGS) entry which is preliminary data.</text>
</comment>
<accession>A0AAW2JYN8</accession>
<feature type="transmembrane region" description="Helical" evidence="8">
    <location>
        <begin position="155"/>
        <end position="181"/>
    </location>
</feature>
<dbReference type="GO" id="GO:0016020">
    <property type="term" value="C:membrane"/>
    <property type="evidence" value="ECO:0007669"/>
    <property type="project" value="UniProtKB-SubCell"/>
</dbReference>
<sequence>MWKFIQGSDEEQQDNLPEETEGLCSLSPVQSIYGFAACLLAGLVCMFLSLIVFAKPIKFALLFTFGNMLAVGSTAFLIGPGQQLRMMLDPVRVYATAIYVGCVVLALVCALLIHSKILTIIAIICEICALIWLQAHPCWPAANFCVLNYKLTINTTIWAIAVSWSGWLLALFNMATSHLVLSPACNISSVNPYLEEKTGGLTRCVSLLSFTLTILNAINLLKAVPLVLLLCSFYDLCTRFSIVILFFAFKFVGSCGWWRYIRKF</sequence>
<feature type="transmembrane region" description="Helical" evidence="8">
    <location>
        <begin position="117"/>
        <end position="135"/>
    </location>
</feature>
<reference evidence="9" key="2">
    <citation type="journal article" date="2024" name="Plant">
        <title>Genomic evolution and insights into agronomic trait innovations of Sesamum species.</title>
        <authorList>
            <person name="Miao H."/>
            <person name="Wang L."/>
            <person name="Qu L."/>
            <person name="Liu H."/>
            <person name="Sun Y."/>
            <person name="Le M."/>
            <person name="Wang Q."/>
            <person name="Wei S."/>
            <person name="Zheng Y."/>
            <person name="Lin W."/>
            <person name="Duan Y."/>
            <person name="Cao H."/>
            <person name="Xiong S."/>
            <person name="Wang X."/>
            <person name="Wei L."/>
            <person name="Li C."/>
            <person name="Ma Q."/>
            <person name="Ju M."/>
            <person name="Zhao R."/>
            <person name="Li G."/>
            <person name="Mu C."/>
            <person name="Tian Q."/>
            <person name="Mei H."/>
            <person name="Zhang T."/>
            <person name="Gao T."/>
            <person name="Zhang H."/>
        </authorList>
    </citation>
    <scope>NUCLEOTIDE SEQUENCE</scope>
    <source>
        <strain evidence="9">G02</strain>
    </source>
</reference>
<dbReference type="GO" id="GO:0016192">
    <property type="term" value="P:vesicle-mediated transport"/>
    <property type="evidence" value="ECO:0007669"/>
    <property type="project" value="InterPro"/>
</dbReference>
<dbReference type="InterPro" id="IPR011691">
    <property type="entry name" value="Vesicle_transpt_SFT2"/>
</dbReference>
<feature type="transmembrane region" description="Helical" evidence="8">
    <location>
        <begin position="240"/>
        <end position="261"/>
    </location>
</feature>
<keyword evidence="4 8" id="KW-0653">Protein transport</keyword>
<dbReference type="EMBL" id="JACGWJ010000031">
    <property type="protein sequence ID" value="KAL0299669.1"/>
    <property type="molecule type" value="Genomic_DNA"/>
</dbReference>
<dbReference type="AlphaFoldDB" id="A0AAW2JYN8"/>
<evidence type="ECO:0000256" key="7">
    <source>
        <dbReference type="ARBA" id="ARBA00025800"/>
    </source>
</evidence>
<evidence type="ECO:0000256" key="6">
    <source>
        <dbReference type="ARBA" id="ARBA00023136"/>
    </source>
</evidence>
<dbReference type="InterPro" id="IPR007305">
    <property type="entry name" value="Vesicle_transpt_Got1/SFT2"/>
</dbReference>
<dbReference type="GO" id="GO:0012505">
    <property type="term" value="C:endomembrane system"/>
    <property type="evidence" value="ECO:0007669"/>
    <property type="project" value="UniProtKB-ARBA"/>
</dbReference>
<keyword evidence="5 8" id="KW-1133">Transmembrane helix</keyword>
<evidence type="ECO:0000256" key="4">
    <source>
        <dbReference type="ARBA" id="ARBA00022927"/>
    </source>
</evidence>
<feature type="transmembrane region" description="Helical" evidence="8">
    <location>
        <begin position="201"/>
        <end position="220"/>
    </location>
</feature>
<organism evidence="9">
    <name type="scientific">Sesamum radiatum</name>
    <name type="common">Black benniseed</name>
    <dbReference type="NCBI Taxonomy" id="300843"/>
    <lineage>
        <taxon>Eukaryota</taxon>
        <taxon>Viridiplantae</taxon>
        <taxon>Streptophyta</taxon>
        <taxon>Embryophyta</taxon>
        <taxon>Tracheophyta</taxon>
        <taxon>Spermatophyta</taxon>
        <taxon>Magnoliopsida</taxon>
        <taxon>eudicotyledons</taxon>
        <taxon>Gunneridae</taxon>
        <taxon>Pentapetalae</taxon>
        <taxon>asterids</taxon>
        <taxon>lamiids</taxon>
        <taxon>Lamiales</taxon>
        <taxon>Pedaliaceae</taxon>
        <taxon>Sesamum</taxon>
    </lineage>
</organism>
<feature type="transmembrane region" description="Helical" evidence="8">
    <location>
        <begin position="32"/>
        <end position="53"/>
    </location>
</feature>
<dbReference type="GO" id="GO:0015031">
    <property type="term" value="P:protein transport"/>
    <property type="evidence" value="ECO:0007669"/>
    <property type="project" value="UniProtKB-KW"/>
</dbReference>
<dbReference type="PANTHER" id="PTHR23137">
    <property type="entry name" value="VESICLE TRANSPORT PROTEIN-RELATED"/>
    <property type="match status" value="1"/>
</dbReference>
<dbReference type="Pfam" id="PF04178">
    <property type="entry name" value="Got1"/>
    <property type="match status" value="1"/>
</dbReference>
<gene>
    <name evidence="9" type="ORF">Sradi_6626700</name>
</gene>
<evidence type="ECO:0000256" key="8">
    <source>
        <dbReference type="RuleBase" id="RU363111"/>
    </source>
</evidence>
<keyword evidence="6 8" id="KW-0472">Membrane</keyword>